<keyword evidence="9" id="KW-1185">Reference proteome</keyword>
<dbReference type="Proteomes" id="UP001152747">
    <property type="component" value="Unassembled WGS sequence"/>
</dbReference>
<dbReference type="GO" id="GO:0005576">
    <property type="term" value="C:extracellular region"/>
    <property type="evidence" value="ECO:0007669"/>
    <property type="project" value="UniProtKB-SubCell"/>
</dbReference>
<dbReference type="GO" id="GO:0004601">
    <property type="term" value="F:peroxidase activity"/>
    <property type="evidence" value="ECO:0007669"/>
    <property type="project" value="UniProtKB-KW"/>
</dbReference>
<dbReference type="InterPro" id="IPR019791">
    <property type="entry name" value="Haem_peroxidase_animal"/>
</dbReference>
<dbReference type="FunFam" id="1.10.640.10:FF:000003">
    <property type="entry name" value="chorion peroxidase"/>
    <property type="match status" value="1"/>
</dbReference>
<feature type="chain" id="PRO_5040380209" evidence="7">
    <location>
        <begin position="17"/>
        <end position="733"/>
    </location>
</feature>
<keyword evidence="3" id="KW-0575">Peroxidase</keyword>
<feature type="region of interest" description="Disordered" evidence="6">
    <location>
        <begin position="106"/>
        <end position="163"/>
    </location>
</feature>
<comment type="caution">
    <text evidence="8">The sequence shown here is derived from an EMBL/GenBank/DDBJ whole genome shotgun (WGS) entry which is preliminary data.</text>
</comment>
<dbReference type="PRINTS" id="PR00457">
    <property type="entry name" value="ANPEROXIDASE"/>
</dbReference>
<feature type="compositionally biased region" description="Low complexity" evidence="6">
    <location>
        <begin position="106"/>
        <end position="125"/>
    </location>
</feature>
<accession>A0A9P1IW31</accession>
<evidence type="ECO:0000256" key="5">
    <source>
        <dbReference type="PIRSR" id="PIRSR619791-2"/>
    </source>
</evidence>
<gene>
    <name evidence="8" type="ORF">CAMP_LOCUS15972</name>
</gene>
<keyword evidence="5" id="KW-0349">Heme</keyword>
<dbReference type="InterPro" id="IPR010255">
    <property type="entry name" value="Haem_peroxidase_sf"/>
</dbReference>
<feature type="signal peptide" evidence="7">
    <location>
        <begin position="1"/>
        <end position="16"/>
    </location>
</feature>
<dbReference type="GO" id="GO:0020037">
    <property type="term" value="F:heme binding"/>
    <property type="evidence" value="ECO:0007669"/>
    <property type="project" value="InterPro"/>
</dbReference>
<evidence type="ECO:0000256" key="2">
    <source>
        <dbReference type="ARBA" id="ARBA00022525"/>
    </source>
</evidence>
<reference evidence="8" key="1">
    <citation type="submission" date="2022-11" db="EMBL/GenBank/DDBJ databases">
        <authorList>
            <person name="Kikuchi T."/>
        </authorList>
    </citation>
    <scope>NUCLEOTIDE SEQUENCE</scope>
    <source>
        <strain evidence="8">PS1010</strain>
    </source>
</reference>
<dbReference type="OrthoDB" id="823504at2759"/>
<dbReference type="Gene3D" id="1.10.640.10">
    <property type="entry name" value="Haem peroxidase domain superfamily, animal type"/>
    <property type="match status" value="1"/>
</dbReference>
<sequence length="733" mass="80592">MIRLVLLLVSFSAVSAAVNATVEKYVEDAIFEAMGNVNSATSAPSSGTAEKIVSSQIANAGAIELQFTGDILEEATKILVAKYGVDILPAANEVLEAWNAESAAAAATDSPNSSSESDSNSNSADSSEESRSKRDVFRVKRGAGGYTNTASNQTCRGPPKRCNDRVHDRIRSITGYCNNRANPTLGNALTSIRRLIGTVSYTDGLQTIRNLSVTGSPLPSTRYISNKLHDEGVNPHYSPSVNHLHMQIGQFIAHDVIFMPSSVAKDGSDLNCLSCSSPTTVSSNCAPIPVPTDDAYFKQNGTTPRCIRLTRSLNGQTGFGVRTQIDQNTHFLDMSTVYGSSDCEAQSVRSFVNGQLKEYTTLGYTLPPQNFNDSNCQSTNPYYCFTAGDFRNCLHPALLPLHSLFIKEHNRLATLAKQVRPNINDEDLYQFVRRIMVALWQNIVYTEYLPKLLTDKYLTDFKLKTTGQPGIYNNSQNPSLSAEFTAAAFRFGHSQARQNFTRQDVNNNTIGQYDLGNNIFYSDQVYQKQLGGWETMLNGLLRTPGMVADRYYSFPIRNQLFETRGQPGSGVDLVAVNIMRGRDVGLQPYVKYRSAAGLSSVNTWNDLSSTFSSTNLAALKTVYADPADIDLYTGLIMETPLTGSQIGPTASYIIAEQFNRLKTGDRFFYENFVPNTVGFRPEQIQAIRQIKLAKIICDNTGIVSRVPSDIFDFTSTQVACSSLPSIDINLFFL</sequence>
<feature type="binding site" description="axial binding residue" evidence="5">
    <location>
        <position position="493"/>
    </location>
    <ligand>
        <name>heme b</name>
        <dbReference type="ChEBI" id="CHEBI:60344"/>
    </ligand>
    <ligandPart>
        <name>Fe</name>
        <dbReference type="ChEBI" id="CHEBI:18248"/>
    </ligandPart>
</feature>
<evidence type="ECO:0000256" key="3">
    <source>
        <dbReference type="ARBA" id="ARBA00022559"/>
    </source>
</evidence>
<dbReference type="InterPro" id="IPR037120">
    <property type="entry name" value="Haem_peroxidase_sf_animal"/>
</dbReference>
<evidence type="ECO:0000313" key="9">
    <source>
        <dbReference type="Proteomes" id="UP001152747"/>
    </source>
</evidence>
<comment type="subcellular location">
    <subcellularLocation>
        <location evidence="1">Secreted</location>
    </subcellularLocation>
</comment>
<dbReference type="PANTHER" id="PTHR11475:SF112">
    <property type="entry name" value="PEROXIDASE"/>
    <property type="match status" value="1"/>
</dbReference>
<organism evidence="8 9">
    <name type="scientific">Caenorhabditis angaria</name>
    <dbReference type="NCBI Taxonomy" id="860376"/>
    <lineage>
        <taxon>Eukaryota</taxon>
        <taxon>Metazoa</taxon>
        <taxon>Ecdysozoa</taxon>
        <taxon>Nematoda</taxon>
        <taxon>Chromadorea</taxon>
        <taxon>Rhabditida</taxon>
        <taxon>Rhabditina</taxon>
        <taxon>Rhabditomorpha</taxon>
        <taxon>Rhabditoidea</taxon>
        <taxon>Rhabditidae</taxon>
        <taxon>Peloderinae</taxon>
        <taxon>Caenorhabditis</taxon>
    </lineage>
</organism>
<dbReference type="EMBL" id="CANHGI010000005">
    <property type="protein sequence ID" value="CAI5453335.1"/>
    <property type="molecule type" value="Genomic_DNA"/>
</dbReference>
<evidence type="ECO:0000313" key="8">
    <source>
        <dbReference type="EMBL" id="CAI5453335.1"/>
    </source>
</evidence>
<dbReference type="PROSITE" id="PS50292">
    <property type="entry name" value="PEROXIDASE_3"/>
    <property type="match status" value="1"/>
</dbReference>
<dbReference type="Pfam" id="PF03098">
    <property type="entry name" value="An_peroxidase"/>
    <property type="match status" value="1"/>
</dbReference>
<dbReference type="CDD" id="cd09823">
    <property type="entry name" value="peroxinectin_like"/>
    <property type="match status" value="1"/>
</dbReference>
<evidence type="ECO:0000256" key="7">
    <source>
        <dbReference type="SAM" id="SignalP"/>
    </source>
</evidence>
<evidence type="ECO:0000256" key="6">
    <source>
        <dbReference type="SAM" id="MobiDB-lite"/>
    </source>
</evidence>
<dbReference type="AlphaFoldDB" id="A0A9P1IW31"/>
<protein>
    <submittedName>
        <fullName evidence="8">Uncharacterized protein</fullName>
    </submittedName>
</protein>
<name>A0A9P1IW31_9PELO</name>
<feature type="compositionally biased region" description="Polar residues" evidence="6">
    <location>
        <begin position="146"/>
        <end position="155"/>
    </location>
</feature>
<dbReference type="GO" id="GO:0046872">
    <property type="term" value="F:metal ion binding"/>
    <property type="evidence" value="ECO:0007669"/>
    <property type="project" value="UniProtKB-KW"/>
</dbReference>
<dbReference type="SUPFAM" id="SSF48113">
    <property type="entry name" value="Heme-dependent peroxidases"/>
    <property type="match status" value="1"/>
</dbReference>
<feature type="compositionally biased region" description="Basic and acidic residues" evidence="6">
    <location>
        <begin position="128"/>
        <end position="138"/>
    </location>
</feature>
<keyword evidence="3" id="KW-0560">Oxidoreductase</keyword>
<evidence type="ECO:0000256" key="4">
    <source>
        <dbReference type="ARBA" id="ARBA00022729"/>
    </source>
</evidence>
<keyword evidence="2" id="KW-0964">Secreted</keyword>
<keyword evidence="5" id="KW-0408">Iron</keyword>
<evidence type="ECO:0000256" key="1">
    <source>
        <dbReference type="ARBA" id="ARBA00004613"/>
    </source>
</evidence>
<keyword evidence="4 7" id="KW-0732">Signal</keyword>
<proteinExistence type="predicted"/>
<keyword evidence="5" id="KW-0479">Metal-binding</keyword>
<dbReference type="PANTHER" id="PTHR11475">
    <property type="entry name" value="OXIDASE/PEROXIDASE"/>
    <property type="match status" value="1"/>
</dbReference>
<dbReference type="GO" id="GO:0006979">
    <property type="term" value="P:response to oxidative stress"/>
    <property type="evidence" value="ECO:0007669"/>
    <property type="project" value="InterPro"/>
</dbReference>